<proteinExistence type="predicted"/>
<evidence type="ECO:0000313" key="2">
    <source>
        <dbReference type="Proteomes" id="UP000236736"/>
    </source>
</evidence>
<accession>A0A1H5UZD0</accession>
<sequence length="315" mass="36378">MVVKLTKDEGITKMARAIVSMCQIRIFNQSNDSFFRNTFRIDEKLSGIVRLQMKTTFTGLFLLFLFISSSSFGQSTEKNSAFTFGEELQFDVSYGWLNLAEAKLQINRRVVTENSRPHYKIDAFGKTKGAATIFGRVNDNWGTHMDTGTLLPSVSYRYIEEGKYRKNEKVYFDQKNQKAIMELYDRDNRTLKESKEYKLPSQVQDLVSGFYYLRTMDLTNLKKGQAILITGFFDKEIYNLKLIFEGTERIETSLGLKDTYIFSPLMPQNKLFRGDYPVKVWVTKDQNKIPVKIKANLFIGSLNMDISSAKGLRNN</sequence>
<name>A0A1H5UZD0_9BACT</name>
<reference evidence="2" key="1">
    <citation type="submission" date="2016-10" db="EMBL/GenBank/DDBJ databases">
        <authorList>
            <person name="Varghese N."/>
            <person name="Submissions S."/>
        </authorList>
    </citation>
    <scope>NUCLEOTIDE SEQUENCE [LARGE SCALE GENOMIC DNA]</scope>
    <source>
        <strain evidence="2">DSM 17298</strain>
    </source>
</reference>
<evidence type="ECO:0000313" key="1">
    <source>
        <dbReference type="EMBL" id="SEF79821.1"/>
    </source>
</evidence>
<dbReference type="Pfam" id="PF11306">
    <property type="entry name" value="DUF3108"/>
    <property type="match status" value="1"/>
</dbReference>
<dbReference type="STRING" id="1120964.GCA_001313265_02124"/>
<dbReference type="EMBL" id="FNVR01000005">
    <property type="protein sequence ID" value="SEF79821.1"/>
    <property type="molecule type" value="Genomic_DNA"/>
</dbReference>
<evidence type="ECO:0008006" key="3">
    <source>
        <dbReference type="Google" id="ProtNLM"/>
    </source>
</evidence>
<protein>
    <recommendedName>
        <fullName evidence="3">DUF3108 domain-containing protein</fullName>
    </recommendedName>
</protein>
<dbReference type="AlphaFoldDB" id="A0A1H5UZD0"/>
<dbReference type="Proteomes" id="UP000236736">
    <property type="component" value="Unassembled WGS sequence"/>
</dbReference>
<gene>
    <name evidence="1" type="ORF">SAMN03080598_01469</name>
</gene>
<keyword evidence="2" id="KW-1185">Reference proteome</keyword>
<organism evidence="1 2">
    <name type="scientific">Algoriphagus boritolerans DSM 17298 = JCM 18970</name>
    <dbReference type="NCBI Taxonomy" id="1120964"/>
    <lineage>
        <taxon>Bacteria</taxon>
        <taxon>Pseudomonadati</taxon>
        <taxon>Bacteroidota</taxon>
        <taxon>Cytophagia</taxon>
        <taxon>Cytophagales</taxon>
        <taxon>Cyclobacteriaceae</taxon>
        <taxon>Algoriphagus</taxon>
    </lineage>
</organism>
<dbReference type="InterPro" id="IPR021457">
    <property type="entry name" value="DUF3108"/>
</dbReference>